<dbReference type="SMART" id="SM00231">
    <property type="entry name" value="FA58C"/>
    <property type="match status" value="10"/>
</dbReference>
<feature type="domain" description="F5/8 type C" evidence="1">
    <location>
        <begin position="711"/>
        <end position="862"/>
    </location>
</feature>
<dbReference type="InterPro" id="IPR025164">
    <property type="entry name" value="Toastrack_DUF4097"/>
</dbReference>
<dbReference type="CDD" id="cd00057">
    <property type="entry name" value="FA58C"/>
    <property type="match status" value="10"/>
</dbReference>
<organism evidence="2 3">
    <name type="scientific">Porites lobata</name>
    <dbReference type="NCBI Taxonomy" id="104759"/>
    <lineage>
        <taxon>Eukaryota</taxon>
        <taxon>Metazoa</taxon>
        <taxon>Cnidaria</taxon>
        <taxon>Anthozoa</taxon>
        <taxon>Hexacorallia</taxon>
        <taxon>Scleractinia</taxon>
        <taxon>Fungiina</taxon>
        <taxon>Poritidae</taxon>
        <taxon>Porites</taxon>
    </lineage>
</organism>
<feature type="domain" description="F5/8 type C" evidence="1">
    <location>
        <begin position="1521"/>
        <end position="1672"/>
    </location>
</feature>
<feature type="domain" description="F5/8 type C" evidence="1">
    <location>
        <begin position="554"/>
        <end position="705"/>
    </location>
</feature>
<dbReference type="InterPro" id="IPR000421">
    <property type="entry name" value="FA58C"/>
</dbReference>
<comment type="caution">
    <text evidence="2">The sequence shown here is derived from an EMBL/GenBank/DDBJ whole genome shotgun (WGS) entry which is preliminary data.</text>
</comment>
<feature type="domain" description="F5/8 type C" evidence="1">
    <location>
        <begin position="1025"/>
        <end position="1175"/>
    </location>
</feature>
<dbReference type="PANTHER" id="PTHR24543">
    <property type="entry name" value="MULTICOPPER OXIDASE-RELATED"/>
    <property type="match status" value="1"/>
</dbReference>
<feature type="domain" description="F5/8 type C" evidence="1">
    <location>
        <begin position="1364"/>
        <end position="1515"/>
    </location>
</feature>
<accession>A0ABN8NC48</accession>
<dbReference type="Pfam" id="PF00754">
    <property type="entry name" value="F5_F8_type_C"/>
    <property type="match status" value="10"/>
</dbReference>
<feature type="domain" description="F5/8 type C" evidence="1">
    <location>
        <begin position="398"/>
        <end position="548"/>
    </location>
</feature>
<feature type="domain" description="F5/8 type C" evidence="1">
    <location>
        <begin position="1835"/>
        <end position="1985"/>
    </location>
</feature>
<dbReference type="PROSITE" id="PS01285">
    <property type="entry name" value="FA58C_1"/>
    <property type="match status" value="8"/>
</dbReference>
<dbReference type="PROSITE" id="PS01286">
    <property type="entry name" value="FA58C_2"/>
    <property type="match status" value="10"/>
</dbReference>
<feature type="domain" description="F5/8 type C" evidence="1">
    <location>
        <begin position="868"/>
        <end position="1019"/>
    </location>
</feature>
<gene>
    <name evidence="2" type="ORF">PLOB_00006452</name>
</gene>
<sequence>MFKSRRLFQNIKRAAILLNRVQLRQKTQCMDHATIPAPLMGPQTIIIKSPYSVKVEAIDPVQFGHIKAVVGFLYLETETTEELSPKVKTAFQQDIQYNVRAVMSPSRDYMEVTCLEQRKFNYPPKNISMHFHVPVDYGVEIEVTGDADVDVQNLEGHLYEVITEQGSCHLKNLKGSRLSVETNGGNITCDPQLLFEFGILDTKKQGSISVKKLQGKKFCVDTEDGDIDVKATYLLRAELTSKGGDVRLGDVHGLTEVDVEQGDISVGSASGKLKAVTKQGNINVNLAHHDIVTLKSKEGNICIKLLEESASSDINVKFKEIGINSSVNLIVNEEDKGENFSVMTGKLNPESEGERNSRTITAEAKLGSLLNRGNHEQGNQILLHKRSIYTNPLLVYRCSLPLGLENGHVPDAAFSASSSADARHAPARARLNLQRNSQGYGAWCAKANDGKQWLQIDFGELVRVTKVATQGRQDNNNWVTKFTLSYSMDGIHWAEYKENSVTWAFSGNKDRNTLVEHLLVTAFNARFIRFHPKTYSGHTCLRAEVYGCRNVHSCSMPLGVEDMRISDSAFTASGSYDNRHGPSLARLNLLTDGKHMAAWCPKVKSTNQWLQINLGEITAVTKVATQGRYNSEDRVKTYKLSYSVDGIHWTWYKQRAVDKVFAGNTGRNTVITHTLKPHIEARFIRFHPLTHNLNIPCLRTELYGCRSVKNCLMPVGVEDGRIPEEAYSASSYYSASYLPNRGRLNLLPNGGKYCWAAKQNNANQWLQVKLGRLFKIRGVATQGRHDGDQWVTKFSVSYTADDLNWVYIREDSQIKVFLGNSDRTTVVKHFFHPGTGIFARIIRFHPKAWHGHVSMRVEIYGCEDARSCFLPLGMESGHLPDSAISASTSYDGNHIPQFGRLNKIPASGKAGAWCAKSNDVKQWLQVSFGRQTTVTKVATQGRYKSNQWVTSYTLSYSVDGAHWVWYRLSNGHIKVFGGNIDRNTPVQHSLHLSIQARYLRFHPKTWQGHISMRAEVYGCQEGHRCSMSLGIEDGRIQDSAMTASTIHNSPLAAHVGRLNLVARSGKSGAWCAKTSNNKEWLQIDLGNPTTVTKVATQGRQDANQWPTSYSISYSLTGSYWVQYTVRGKIKVLRGNFDRDSIVVHHFFPPFHARFVRIHPLSWYGFVCMRAELYGCPIRLLNRGNHEQGNQILLYKRSIYTNPLLVYRCSLPLGLENGHVPDAAFSASSSHQAKYAPARARLNLPGNSKGYGAWCAKTNDGKQWLQIDFGDLVRVTKVATQGQQDNNHWVTKFTLSYSVDGIHWAQYKENSVTWVFAGNKDRNTIVEHLLVTAFNARFIRFHPKTYSGYTCMRAEVYGCRNVHSCSMPLGVEDMRIPDSAFTASSSTDSRHAPALARLNLLTDGKHMAAWCPKIKSSNQWLQINLGEITAVTKVATQGRYNSEDRVKTYKLSYSVDGIHWTWYKQRAVDKVFAGNTDRNTVIIHTLKPHIEARFIRFHPLTHNHNAHCLRTELYGCRSVKNCLMPVGVEDGRIPEEAYSASSSASANYLPNRGRLNLLPNGGKYCWAAKQNNANQWLQVKLGRLFKIRGVATQGRHDSNQWVTRFSVSYTADDLNWVYIREDSQIKVFFGNSDRTTVVKHFFHPGTGIFARSIRFHPKAWHGHISMRVEIYGCEEARSCFLPLGMESGHLPDSSISASTSYSANHAHQFGRLNKISASGKAGAWCAKSNDGNQWLQVSFGRQTTVTKVATQGRYDGDQWVTSYSLSYSVDGAHWVWYRLSNGHIKVFGGNVDRHTPVQHSLYSSIQARYLRFHPRTWQSHICMRAEVYGCQEGHRCSMSLGIEDGRIQDSAITASTIHNSAHAAHLGRLNLVARSGKAGAWCAKTSNNKEWLQIDLGNPTTVTKVATQGRQDSNQWPTSYSISYSLTGSYWVQYTVRGKIKVLRGNFDRDSIVVHHFFPPIHARFVRIHPLSWSGFVCMRAELYGCPIRGI</sequence>
<name>A0ABN8NC48_9CNID</name>
<reference evidence="2 3" key="1">
    <citation type="submission" date="2022-05" db="EMBL/GenBank/DDBJ databases">
        <authorList>
            <consortium name="Genoscope - CEA"/>
            <person name="William W."/>
        </authorList>
    </citation>
    <scope>NUCLEOTIDE SEQUENCE [LARGE SCALE GENOMIC DNA]</scope>
</reference>
<dbReference type="Gene3D" id="2.160.20.120">
    <property type="match status" value="1"/>
</dbReference>
<evidence type="ECO:0000313" key="3">
    <source>
        <dbReference type="Proteomes" id="UP001159405"/>
    </source>
</evidence>
<dbReference type="SUPFAM" id="SSF49785">
    <property type="entry name" value="Galactose-binding domain-like"/>
    <property type="match status" value="10"/>
</dbReference>
<protein>
    <recommendedName>
        <fullName evidence="1">F5/8 type C domain-containing protein</fullName>
    </recommendedName>
</protein>
<evidence type="ECO:0000313" key="2">
    <source>
        <dbReference type="EMBL" id="CAH3045524.1"/>
    </source>
</evidence>
<dbReference type="Proteomes" id="UP001159405">
    <property type="component" value="Unassembled WGS sequence"/>
</dbReference>
<dbReference type="PROSITE" id="PS50022">
    <property type="entry name" value="FA58C_3"/>
    <property type="match status" value="10"/>
</dbReference>
<dbReference type="EMBL" id="CALNXK010000013">
    <property type="protein sequence ID" value="CAH3045524.1"/>
    <property type="molecule type" value="Genomic_DNA"/>
</dbReference>
<feature type="domain" description="F5/8 type C" evidence="1">
    <location>
        <begin position="1678"/>
        <end position="1829"/>
    </location>
</feature>
<keyword evidence="3" id="KW-1185">Reference proteome</keyword>
<evidence type="ECO:0000259" key="1">
    <source>
        <dbReference type="PROSITE" id="PS50022"/>
    </source>
</evidence>
<dbReference type="Gene3D" id="2.60.120.260">
    <property type="entry name" value="Galactose-binding domain-like"/>
    <property type="match status" value="10"/>
</dbReference>
<dbReference type="Pfam" id="PF13349">
    <property type="entry name" value="DUF4097"/>
    <property type="match status" value="1"/>
</dbReference>
<dbReference type="InterPro" id="IPR008979">
    <property type="entry name" value="Galactose-bd-like_sf"/>
</dbReference>
<proteinExistence type="predicted"/>
<feature type="domain" description="F5/8 type C" evidence="1">
    <location>
        <begin position="1208"/>
        <end position="1358"/>
    </location>
</feature>